<dbReference type="Proteomes" id="UP001500957">
    <property type="component" value="Unassembled WGS sequence"/>
</dbReference>
<dbReference type="CDD" id="cd03257">
    <property type="entry name" value="ABC_NikE_OppD_transporters"/>
    <property type="match status" value="1"/>
</dbReference>
<evidence type="ECO:0000256" key="7">
    <source>
        <dbReference type="ARBA" id="ARBA00023136"/>
    </source>
</evidence>
<dbReference type="InterPro" id="IPR013563">
    <property type="entry name" value="Oligopep_ABC_C"/>
</dbReference>
<dbReference type="PANTHER" id="PTHR43297">
    <property type="entry name" value="OLIGOPEPTIDE TRANSPORT ATP-BINDING PROTEIN APPD"/>
    <property type="match status" value="1"/>
</dbReference>
<keyword evidence="5" id="KW-0547">Nucleotide-binding</keyword>
<keyword evidence="6 9" id="KW-0067">ATP-binding</keyword>
<evidence type="ECO:0000256" key="2">
    <source>
        <dbReference type="ARBA" id="ARBA00005417"/>
    </source>
</evidence>
<dbReference type="PANTHER" id="PTHR43297:SF2">
    <property type="entry name" value="DIPEPTIDE TRANSPORT ATP-BINDING PROTEIN DPPD"/>
    <property type="match status" value="1"/>
</dbReference>
<sequence length="332" mass="35437">MTVTAPPVLAVQDLAVTFDTARGPARAVDGVSFDVRPGETLAIVGESGSGKSVTSLAVLGLLPERGTTVTGAVRFGDTDLLTDSQKQLRAVRGRGVAMVFQDPMTSLNPMLTVGRQLTEGMEVHLNLTGRAAEDRAVELLEAVGIPDARSRLRSHPHELSGGLRQRVMIAIALACDPSVLIADEATTALDVTVQAQILDLVARLQERLGTAVIWISHDLGVVAGIADRVAVMYAGRVVEEASVDDLFSDPRHPYTRALLAARPVLGQPRDRLTAIPGRPPDPVDRPPGCAFRPRCPIAADPRCETEVPPLREVAPDHRAAVFYDLREATPDA</sequence>
<evidence type="ECO:0000259" key="8">
    <source>
        <dbReference type="PROSITE" id="PS50893"/>
    </source>
</evidence>
<proteinExistence type="inferred from homology"/>
<evidence type="ECO:0000313" key="10">
    <source>
        <dbReference type="Proteomes" id="UP001500957"/>
    </source>
</evidence>
<dbReference type="NCBIfam" id="TIGR01727">
    <property type="entry name" value="oligo_HPY"/>
    <property type="match status" value="1"/>
</dbReference>
<keyword evidence="7" id="KW-0472">Membrane</keyword>
<dbReference type="SMART" id="SM00382">
    <property type="entry name" value="AAA"/>
    <property type="match status" value="1"/>
</dbReference>
<keyword evidence="3" id="KW-0813">Transport</keyword>
<name>A0ABN1GXL8_9ACTN</name>
<dbReference type="InterPro" id="IPR027417">
    <property type="entry name" value="P-loop_NTPase"/>
</dbReference>
<comment type="similarity">
    <text evidence="2">Belongs to the ABC transporter superfamily.</text>
</comment>
<evidence type="ECO:0000256" key="1">
    <source>
        <dbReference type="ARBA" id="ARBA00004202"/>
    </source>
</evidence>
<evidence type="ECO:0000256" key="5">
    <source>
        <dbReference type="ARBA" id="ARBA00022741"/>
    </source>
</evidence>
<evidence type="ECO:0000256" key="6">
    <source>
        <dbReference type="ARBA" id="ARBA00022840"/>
    </source>
</evidence>
<dbReference type="Pfam" id="PF00005">
    <property type="entry name" value="ABC_tran"/>
    <property type="match status" value="1"/>
</dbReference>
<accession>A0ABN1GXL8</accession>
<dbReference type="GO" id="GO:0005524">
    <property type="term" value="F:ATP binding"/>
    <property type="evidence" value="ECO:0007669"/>
    <property type="project" value="UniProtKB-KW"/>
</dbReference>
<comment type="subcellular location">
    <subcellularLocation>
        <location evidence="1">Cell membrane</location>
        <topology evidence="1">Peripheral membrane protein</topology>
    </subcellularLocation>
</comment>
<comment type="caution">
    <text evidence="9">The sequence shown here is derived from an EMBL/GenBank/DDBJ whole genome shotgun (WGS) entry which is preliminary data.</text>
</comment>
<dbReference type="SUPFAM" id="SSF52540">
    <property type="entry name" value="P-loop containing nucleoside triphosphate hydrolases"/>
    <property type="match status" value="1"/>
</dbReference>
<gene>
    <name evidence="9" type="ORF">GCM10009547_27270</name>
</gene>
<feature type="domain" description="ABC transporter" evidence="8">
    <location>
        <begin position="9"/>
        <end position="259"/>
    </location>
</feature>
<dbReference type="EMBL" id="BAAAHE010000021">
    <property type="protein sequence ID" value="GAA0622834.1"/>
    <property type="molecule type" value="Genomic_DNA"/>
</dbReference>
<evidence type="ECO:0000256" key="4">
    <source>
        <dbReference type="ARBA" id="ARBA00022475"/>
    </source>
</evidence>
<dbReference type="PROSITE" id="PS50893">
    <property type="entry name" value="ABC_TRANSPORTER_2"/>
    <property type="match status" value="1"/>
</dbReference>
<dbReference type="Gene3D" id="3.40.50.300">
    <property type="entry name" value="P-loop containing nucleotide triphosphate hydrolases"/>
    <property type="match status" value="1"/>
</dbReference>
<organism evidence="9 10">
    <name type="scientific">Sporichthya brevicatena</name>
    <dbReference type="NCBI Taxonomy" id="171442"/>
    <lineage>
        <taxon>Bacteria</taxon>
        <taxon>Bacillati</taxon>
        <taxon>Actinomycetota</taxon>
        <taxon>Actinomycetes</taxon>
        <taxon>Sporichthyales</taxon>
        <taxon>Sporichthyaceae</taxon>
        <taxon>Sporichthya</taxon>
    </lineage>
</organism>
<protein>
    <submittedName>
        <fullName evidence="9">ABC transporter ATP-binding protein</fullName>
    </submittedName>
</protein>
<evidence type="ECO:0000256" key="3">
    <source>
        <dbReference type="ARBA" id="ARBA00022448"/>
    </source>
</evidence>
<keyword evidence="10" id="KW-1185">Reference proteome</keyword>
<dbReference type="InterPro" id="IPR050388">
    <property type="entry name" value="ABC_Ni/Peptide_Import"/>
</dbReference>
<dbReference type="Pfam" id="PF08352">
    <property type="entry name" value="oligo_HPY"/>
    <property type="match status" value="1"/>
</dbReference>
<reference evidence="9 10" key="1">
    <citation type="journal article" date="2019" name="Int. J. Syst. Evol. Microbiol.">
        <title>The Global Catalogue of Microorganisms (GCM) 10K type strain sequencing project: providing services to taxonomists for standard genome sequencing and annotation.</title>
        <authorList>
            <consortium name="The Broad Institute Genomics Platform"/>
            <consortium name="The Broad Institute Genome Sequencing Center for Infectious Disease"/>
            <person name="Wu L."/>
            <person name="Ma J."/>
        </authorList>
    </citation>
    <scope>NUCLEOTIDE SEQUENCE [LARGE SCALE GENOMIC DNA]</scope>
    <source>
        <strain evidence="9 10">JCM 10671</strain>
    </source>
</reference>
<dbReference type="InterPro" id="IPR003593">
    <property type="entry name" value="AAA+_ATPase"/>
</dbReference>
<dbReference type="RefSeq" id="WP_344605601.1">
    <property type="nucleotide sequence ID" value="NZ_BAAAHE010000021.1"/>
</dbReference>
<evidence type="ECO:0000313" key="9">
    <source>
        <dbReference type="EMBL" id="GAA0622834.1"/>
    </source>
</evidence>
<dbReference type="InterPro" id="IPR003439">
    <property type="entry name" value="ABC_transporter-like_ATP-bd"/>
</dbReference>
<keyword evidence="4" id="KW-1003">Cell membrane</keyword>